<reference evidence="8" key="1">
    <citation type="submission" date="2021-07" db="EMBL/GenBank/DDBJ databases">
        <title>Shewanella sp. YLB-07 whole genome sequence.</title>
        <authorList>
            <person name="Yu L."/>
        </authorList>
    </citation>
    <scope>NUCLEOTIDE SEQUENCE</scope>
    <source>
        <strain evidence="8">YLB-08</strain>
    </source>
</reference>
<dbReference type="PROSITE" id="PS51257">
    <property type="entry name" value="PROKAR_LIPOPROTEIN"/>
    <property type="match status" value="1"/>
</dbReference>
<dbReference type="EMBL" id="CP045503">
    <property type="protein sequence ID" value="QPG59193.1"/>
    <property type="molecule type" value="Genomic_DNA"/>
</dbReference>
<evidence type="ECO:0000313" key="8">
    <source>
        <dbReference type="EMBL" id="QPG59193.1"/>
    </source>
</evidence>
<feature type="domain" description="Peptidase M48" evidence="7">
    <location>
        <begin position="62"/>
        <end position="243"/>
    </location>
</feature>
<evidence type="ECO:0000256" key="5">
    <source>
        <dbReference type="ARBA" id="ARBA00023049"/>
    </source>
</evidence>
<evidence type="ECO:0000256" key="1">
    <source>
        <dbReference type="ARBA" id="ARBA00022670"/>
    </source>
</evidence>
<evidence type="ECO:0000256" key="4">
    <source>
        <dbReference type="ARBA" id="ARBA00022833"/>
    </source>
</evidence>
<dbReference type="InterPro" id="IPR001915">
    <property type="entry name" value="Peptidase_M48"/>
</dbReference>
<keyword evidence="1 6" id="KW-0645">Protease</keyword>
<organism evidence="8 9">
    <name type="scientific">Shewanella eurypsychrophilus</name>
    <dbReference type="NCBI Taxonomy" id="2593656"/>
    <lineage>
        <taxon>Bacteria</taxon>
        <taxon>Pseudomonadati</taxon>
        <taxon>Pseudomonadota</taxon>
        <taxon>Gammaproteobacteria</taxon>
        <taxon>Alteromonadales</taxon>
        <taxon>Shewanellaceae</taxon>
        <taxon>Shewanella</taxon>
    </lineage>
</organism>
<evidence type="ECO:0000313" key="9">
    <source>
        <dbReference type="Proteomes" id="UP000316416"/>
    </source>
</evidence>
<dbReference type="InterPro" id="IPR051156">
    <property type="entry name" value="Mito/Outer_Membr_Metalloprot"/>
</dbReference>
<dbReference type="EC" id="3.4.24.-" evidence="8"/>
<dbReference type="Proteomes" id="UP000316416">
    <property type="component" value="Chromosome"/>
</dbReference>
<dbReference type="GO" id="GO:0008237">
    <property type="term" value="F:metallopeptidase activity"/>
    <property type="evidence" value="ECO:0007669"/>
    <property type="project" value="UniProtKB-KW"/>
</dbReference>
<evidence type="ECO:0000256" key="2">
    <source>
        <dbReference type="ARBA" id="ARBA00022723"/>
    </source>
</evidence>
<dbReference type="RefSeq" id="WP_142870548.1">
    <property type="nucleotide sequence ID" value="NZ_CP045503.2"/>
</dbReference>
<keyword evidence="2" id="KW-0479">Metal-binding</keyword>
<accession>A0ABX6VB00</accession>
<dbReference type="Pfam" id="PF01435">
    <property type="entry name" value="Peptidase_M48"/>
    <property type="match status" value="1"/>
</dbReference>
<name>A0ABX6VB00_9GAMM</name>
<gene>
    <name evidence="8" type="ORF">FM038_018635</name>
</gene>
<proteinExistence type="inferred from homology"/>
<keyword evidence="4 6" id="KW-0862">Zinc</keyword>
<comment type="similarity">
    <text evidence="6">Belongs to the peptidase M48 family.</text>
</comment>
<sequence length="266" mass="28801">MKYLLPLILPIFFISGCATHQSPTGRGQTLLFSANEINQMGDQSFEQIKTQEKISKDKATVAYVDCVANRITKVLPNKSIKWDVVVFESEQVNAFALPGGHIGVYTGLLKVAENADQLATVIGHEVAHVLANHSNEQVSRAQMTGMGMQLADAALGAGGVSNKDLYMAALGLGTQVGFILPYGREQESEADIMGVELMARAGFDPSQSMLLWKNMAKAGGGQGPELLSTHPSHSHRIDDLSQMQAQVMPLYMLSKGKIQNQCQNLK</sequence>
<dbReference type="PANTHER" id="PTHR22726:SF24">
    <property type="entry name" value="M48 FAMILY METALLOPEPTIDASE"/>
    <property type="match status" value="1"/>
</dbReference>
<evidence type="ECO:0000256" key="6">
    <source>
        <dbReference type="RuleBase" id="RU003983"/>
    </source>
</evidence>
<evidence type="ECO:0000259" key="7">
    <source>
        <dbReference type="Pfam" id="PF01435"/>
    </source>
</evidence>
<dbReference type="CDD" id="cd07331">
    <property type="entry name" value="M48C_Oma1_like"/>
    <property type="match status" value="1"/>
</dbReference>
<comment type="cofactor">
    <cofactor evidence="6">
        <name>Zn(2+)</name>
        <dbReference type="ChEBI" id="CHEBI:29105"/>
    </cofactor>
    <text evidence="6">Binds 1 zinc ion per subunit.</text>
</comment>
<dbReference type="PANTHER" id="PTHR22726">
    <property type="entry name" value="METALLOENDOPEPTIDASE OMA1"/>
    <property type="match status" value="1"/>
</dbReference>
<evidence type="ECO:0000256" key="3">
    <source>
        <dbReference type="ARBA" id="ARBA00022801"/>
    </source>
</evidence>
<keyword evidence="3 6" id="KW-0378">Hydrolase</keyword>
<protein>
    <submittedName>
        <fullName evidence="8">M48 family metalloprotease</fullName>
        <ecNumber evidence="8">3.4.24.-</ecNumber>
    </submittedName>
</protein>
<keyword evidence="9" id="KW-1185">Reference proteome</keyword>
<keyword evidence="5 6" id="KW-0482">Metalloprotease</keyword>
<dbReference type="Gene3D" id="3.30.2010.10">
    <property type="entry name" value="Metalloproteases ('zincins'), catalytic domain"/>
    <property type="match status" value="1"/>
</dbReference>